<dbReference type="EMBL" id="CP015136">
    <property type="protein sequence ID" value="AMY12599.1"/>
    <property type="molecule type" value="Genomic_DNA"/>
</dbReference>
<dbReference type="Gene3D" id="3.90.980.10">
    <property type="entry name" value="DNA primase, catalytic core, N-terminal domain"/>
    <property type="match status" value="1"/>
</dbReference>
<dbReference type="FunFam" id="3.90.980.10:FF:000001">
    <property type="entry name" value="DNA primase"/>
    <property type="match status" value="1"/>
</dbReference>
<keyword evidence="7 12" id="KW-0863">Zinc-finger</keyword>
<dbReference type="PATRIC" id="fig|1813736.3.peg.6179"/>
<dbReference type="SMART" id="SM00400">
    <property type="entry name" value="ZnF_CHCC"/>
    <property type="match status" value="1"/>
</dbReference>
<dbReference type="AlphaFoldDB" id="A0A143PXS9"/>
<dbReference type="PIRSF" id="PIRSF002811">
    <property type="entry name" value="DnaG"/>
    <property type="match status" value="1"/>
</dbReference>
<comment type="cofactor">
    <cofactor evidence="12 13 14">
        <name>Zn(2+)</name>
        <dbReference type="ChEBI" id="CHEBI:29105"/>
    </cofactor>
    <text evidence="12 13 14">Binds 1 zinc ion per monomer.</text>
</comment>
<protein>
    <recommendedName>
        <fullName evidence="12 13">DNA primase</fullName>
        <ecNumber evidence="12">2.7.7.101</ecNumber>
    </recommendedName>
</protein>
<dbReference type="InterPro" id="IPR036977">
    <property type="entry name" value="DNA_primase_Znf_CHC2"/>
</dbReference>
<dbReference type="SMART" id="SM00493">
    <property type="entry name" value="TOPRIM"/>
    <property type="match status" value="1"/>
</dbReference>
<dbReference type="HAMAP" id="MF_00974">
    <property type="entry name" value="DNA_primase_DnaG"/>
    <property type="match status" value="1"/>
</dbReference>
<feature type="zinc finger region" description="CHC2-type" evidence="12 14">
    <location>
        <begin position="38"/>
        <end position="62"/>
    </location>
</feature>
<keyword evidence="11 12" id="KW-0804">Transcription</keyword>
<evidence type="ECO:0000256" key="8">
    <source>
        <dbReference type="ARBA" id="ARBA00022833"/>
    </source>
</evidence>
<dbReference type="SUPFAM" id="SSF56731">
    <property type="entry name" value="DNA primase core"/>
    <property type="match status" value="1"/>
</dbReference>
<dbReference type="Gene3D" id="3.40.1360.10">
    <property type="match status" value="1"/>
</dbReference>
<evidence type="ECO:0000256" key="3">
    <source>
        <dbReference type="ARBA" id="ARBA00022679"/>
    </source>
</evidence>
<dbReference type="RefSeq" id="WP_110174041.1">
    <property type="nucleotide sequence ID" value="NZ_CP015136.1"/>
</dbReference>
<dbReference type="PANTHER" id="PTHR30313">
    <property type="entry name" value="DNA PRIMASE"/>
    <property type="match status" value="1"/>
</dbReference>
<dbReference type="PANTHER" id="PTHR30313:SF2">
    <property type="entry name" value="DNA PRIMASE"/>
    <property type="match status" value="1"/>
</dbReference>
<evidence type="ECO:0000256" key="11">
    <source>
        <dbReference type="ARBA" id="ARBA00023163"/>
    </source>
</evidence>
<keyword evidence="3 12" id="KW-0808">Transferase</keyword>
<organism evidence="16 17">
    <name type="scientific">Luteitalea pratensis</name>
    <dbReference type="NCBI Taxonomy" id="1855912"/>
    <lineage>
        <taxon>Bacteria</taxon>
        <taxon>Pseudomonadati</taxon>
        <taxon>Acidobacteriota</taxon>
        <taxon>Vicinamibacteria</taxon>
        <taxon>Vicinamibacterales</taxon>
        <taxon>Vicinamibacteraceae</taxon>
        <taxon>Luteitalea</taxon>
    </lineage>
</organism>
<dbReference type="InterPro" id="IPR013264">
    <property type="entry name" value="DNAG_N"/>
</dbReference>
<dbReference type="Pfam" id="PF13155">
    <property type="entry name" value="Toprim_2"/>
    <property type="match status" value="1"/>
</dbReference>
<dbReference type="GO" id="GO:0003677">
    <property type="term" value="F:DNA binding"/>
    <property type="evidence" value="ECO:0007669"/>
    <property type="project" value="UniProtKB-KW"/>
</dbReference>
<evidence type="ECO:0000256" key="9">
    <source>
        <dbReference type="ARBA" id="ARBA00022842"/>
    </source>
</evidence>
<dbReference type="Pfam" id="PF01807">
    <property type="entry name" value="Zn_ribbon_DnaG"/>
    <property type="match status" value="1"/>
</dbReference>
<dbReference type="Pfam" id="PF10410">
    <property type="entry name" value="DnaB_bind"/>
    <property type="match status" value="1"/>
</dbReference>
<dbReference type="FunFam" id="3.90.580.10:FF:000001">
    <property type="entry name" value="DNA primase"/>
    <property type="match status" value="1"/>
</dbReference>
<evidence type="ECO:0000256" key="14">
    <source>
        <dbReference type="PIRSR" id="PIRSR002811-1"/>
    </source>
</evidence>
<dbReference type="InterPro" id="IPR006171">
    <property type="entry name" value="TOPRIM_dom"/>
</dbReference>
<dbReference type="EC" id="2.7.7.101" evidence="12"/>
<evidence type="ECO:0000256" key="5">
    <source>
        <dbReference type="ARBA" id="ARBA00022705"/>
    </source>
</evidence>
<keyword evidence="10 12" id="KW-0238">DNA-binding</keyword>
<comment type="domain">
    <text evidence="12">Contains an N-terminal zinc-binding domain, a central core domain that contains the primase activity, and a C-terminal DnaB-binding domain.</text>
</comment>
<evidence type="ECO:0000313" key="16">
    <source>
        <dbReference type="EMBL" id="AMY12599.1"/>
    </source>
</evidence>
<keyword evidence="6 12" id="KW-0479">Metal-binding</keyword>
<evidence type="ECO:0000256" key="4">
    <source>
        <dbReference type="ARBA" id="ARBA00022695"/>
    </source>
</evidence>
<dbReference type="GO" id="GO:0008270">
    <property type="term" value="F:zinc ion binding"/>
    <property type="evidence" value="ECO:0007669"/>
    <property type="project" value="UniProtKB-UniRule"/>
</dbReference>
<comment type="similarity">
    <text evidence="12 13">Belongs to the DnaG primase family.</text>
</comment>
<evidence type="ECO:0000256" key="7">
    <source>
        <dbReference type="ARBA" id="ARBA00022771"/>
    </source>
</evidence>
<evidence type="ECO:0000256" key="13">
    <source>
        <dbReference type="PIRNR" id="PIRNR002811"/>
    </source>
</evidence>
<dbReference type="NCBIfam" id="TIGR01391">
    <property type="entry name" value="dnaG"/>
    <property type="match status" value="1"/>
</dbReference>
<dbReference type="SUPFAM" id="SSF57783">
    <property type="entry name" value="Zinc beta-ribbon"/>
    <property type="match status" value="1"/>
</dbReference>
<evidence type="ECO:0000256" key="12">
    <source>
        <dbReference type="HAMAP-Rule" id="MF_00974"/>
    </source>
</evidence>
<dbReference type="Gene3D" id="3.90.580.10">
    <property type="entry name" value="Zinc finger, CHC2-type domain"/>
    <property type="match status" value="1"/>
</dbReference>
<dbReference type="CDD" id="cd03364">
    <property type="entry name" value="TOPRIM_DnaG_primases"/>
    <property type="match status" value="1"/>
</dbReference>
<gene>
    <name evidence="12 16" type="primary">dnaG</name>
    <name evidence="16" type="ORF">LuPra_05877</name>
</gene>
<dbReference type="InterPro" id="IPR034151">
    <property type="entry name" value="TOPRIM_DnaG_bac"/>
</dbReference>
<dbReference type="STRING" id="1855912.LuPra_05877"/>
<dbReference type="GO" id="GO:0000428">
    <property type="term" value="C:DNA-directed RNA polymerase complex"/>
    <property type="evidence" value="ECO:0007669"/>
    <property type="project" value="UniProtKB-KW"/>
</dbReference>
<comment type="subunit">
    <text evidence="12">Monomer. Interacts with DnaB.</text>
</comment>
<keyword evidence="1 12" id="KW-0240">DNA-directed RNA polymerase</keyword>
<dbReference type="InterPro" id="IPR050219">
    <property type="entry name" value="DnaG_primase"/>
</dbReference>
<dbReference type="GO" id="GO:0005737">
    <property type="term" value="C:cytoplasm"/>
    <property type="evidence" value="ECO:0007669"/>
    <property type="project" value="TreeGrafter"/>
</dbReference>
<proteinExistence type="inferred from homology"/>
<evidence type="ECO:0000259" key="15">
    <source>
        <dbReference type="PROSITE" id="PS50880"/>
    </source>
</evidence>
<dbReference type="GO" id="GO:0003899">
    <property type="term" value="F:DNA-directed RNA polymerase activity"/>
    <property type="evidence" value="ECO:0007669"/>
    <property type="project" value="UniProtKB-UniRule"/>
</dbReference>
<comment type="function">
    <text evidence="12 13">RNA polymerase that catalyzes the synthesis of short RNA molecules used as primers for DNA polymerase during DNA replication.</text>
</comment>
<dbReference type="Pfam" id="PF08275">
    <property type="entry name" value="DNAG_N"/>
    <property type="match status" value="1"/>
</dbReference>
<feature type="domain" description="Toprim" evidence="15">
    <location>
        <begin position="258"/>
        <end position="339"/>
    </location>
</feature>
<dbReference type="InterPro" id="IPR030846">
    <property type="entry name" value="DnaG_bac"/>
</dbReference>
<evidence type="ECO:0000256" key="2">
    <source>
        <dbReference type="ARBA" id="ARBA00022515"/>
    </source>
</evidence>
<dbReference type="InterPro" id="IPR037068">
    <property type="entry name" value="DNA_primase_core_N_sf"/>
</dbReference>
<comment type="catalytic activity">
    <reaction evidence="12">
        <text>ssDNA + n NTP = ssDNA/pppN(pN)n-1 hybrid + (n-1) diphosphate.</text>
        <dbReference type="EC" id="2.7.7.101"/>
    </reaction>
</comment>
<dbReference type="PROSITE" id="PS50880">
    <property type="entry name" value="TOPRIM"/>
    <property type="match status" value="1"/>
</dbReference>
<accession>A0A143PXS9</accession>
<keyword evidence="9" id="KW-0460">Magnesium</keyword>
<keyword evidence="2 12" id="KW-0639">Primosome</keyword>
<dbReference type="InterPro" id="IPR019475">
    <property type="entry name" value="DNA_primase_DnaB-bd"/>
</dbReference>
<dbReference type="Proteomes" id="UP000076079">
    <property type="component" value="Chromosome"/>
</dbReference>
<reference evidence="17" key="2">
    <citation type="submission" date="2016-04" db="EMBL/GenBank/DDBJ databases">
        <title>First Complete Genome Sequence of a Subdivision 6 Acidobacterium.</title>
        <authorList>
            <person name="Huang S."/>
            <person name="Vieira S."/>
            <person name="Bunk B."/>
            <person name="Riedel T."/>
            <person name="Sproeer C."/>
            <person name="Overmann J."/>
        </authorList>
    </citation>
    <scope>NUCLEOTIDE SEQUENCE [LARGE SCALE GENOMIC DNA]</scope>
    <source>
        <strain evidence="17">DSM 100886 HEG_-6_39</strain>
    </source>
</reference>
<keyword evidence="8 12" id="KW-0862">Zinc</keyword>
<dbReference type="KEGG" id="abac:LuPra_05877"/>
<dbReference type="GO" id="GO:1990077">
    <property type="term" value="C:primosome complex"/>
    <property type="evidence" value="ECO:0007669"/>
    <property type="project" value="UniProtKB-KW"/>
</dbReference>
<evidence type="ECO:0000256" key="1">
    <source>
        <dbReference type="ARBA" id="ARBA00022478"/>
    </source>
</evidence>
<reference evidence="16 17" key="1">
    <citation type="journal article" date="2016" name="Genome Announc.">
        <title>First Complete Genome Sequence of a Subdivision 6 Acidobacterium Strain.</title>
        <authorList>
            <person name="Huang S."/>
            <person name="Vieira S."/>
            <person name="Bunk B."/>
            <person name="Riedel T."/>
            <person name="Sproer C."/>
            <person name="Overmann J."/>
        </authorList>
    </citation>
    <scope>NUCLEOTIDE SEQUENCE [LARGE SCALE GENOMIC DNA]</scope>
    <source>
        <strain evidence="17">DSM 100886 HEG_-6_39</strain>
    </source>
</reference>
<dbReference type="InterPro" id="IPR006295">
    <property type="entry name" value="DNA_primase_DnaG"/>
</dbReference>
<keyword evidence="4 12" id="KW-0548">Nucleotidyltransferase</keyword>
<dbReference type="InterPro" id="IPR002694">
    <property type="entry name" value="Znf_CHC2"/>
</dbReference>
<dbReference type="GO" id="GO:0006269">
    <property type="term" value="P:DNA replication, synthesis of primer"/>
    <property type="evidence" value="ECO:0007669"/>
    <property type="project" value="UniProtKB-UniRule"/>
</dbReference>
<evidence type="ECO:0000256" key="6">
    <source>
        <dbReference type="ARBA" id="ARBA00022723"/>
    </source>
</evidence>
<evidence type="ECO:0000256" key="10">
    <source>
        <dbReference type="ARBA" id="ARBA00023125"/>
    </source>
</evidence>
<name>A0A143PXS9_LUTPR</name>
<evidence type="ECO:0000313" key="17">
    <source>
        <dbReference type="Proteomes" id="UP000076079"/>
    </source>
</evidence>
<dbReference type="OrthoDB" id="9803773at2"/>
<sequence length="587" mass="64604">MLYPRELIDQIRHAADIVQVVQEYVPLRKAGTTYKGLCPFHGERTPSFTVNRDKGFFHCFGCGQGGDVFKFVELQEGVGFHDAVKRVAARCGITLPEAPASPEAHAEEAEREALLKAHELARAFYAAQLASPAGTAARELLKRRDVRSEAVETFGIGYAPPSRDMLVRHLKQQGFSPGQLVRGGLAVQRDDGSVVDRFRQRLLFPIHREGGSVVAFGGRAMADDQVPKYLNSPETPLYTKGRVLYGLHLSKHAIRQAGSVVMMEGYFDVLQAWQGGVAHTVASSGTALTQPQAQTLRRFASKVVLSFDADGAGQNAAAKSGDLLVAEGFQVSVALLPEGEDPDTFVRRYGGDAYREKVSQARPYLDFVLDRAAARHNVKDPTGRVAFLNEMLAVAARIPEALARDQFADRLAHRAQVGEETVRQEIRKAAVTRQETLPDTARRASMPGLSQAERELIVGVMTTPREAMLAMDALEDADLEQLRTGRLLRLVLTTDVRDPDQMPAQVLSGLTEEERRWVTGLTMSAGVVATPESCVRVIRTLRLERERASVQREIDQLQEAGGAANTERILALWLQKKALLERIEALK</sequence>
<keyword evidence="5 12" id="KW-0235">DNA replication</keyword>
<keyword evidence="17" id="KW-1185">Reference proteome</keyword>